<proteinExistence type="predicted"/>
<feature type="region of interest" description="Disordered" evidence="1">
    <location>
        <begin position="1"/>
        <end position="21"/>
    </location>
</feature>
<dbReference type="AlphaFoldDB" id="A0A3P1SC06"/>
<dbReference type="SUPFAM" id="SSF46785">
    <property type="entry name" value="Winged helix' DNA-binding domain"/>
    <property type="match status" value="1"/>
</dbReference>
<dbReference type="Gene3D" id="1.10.10.10">
    <property type="entry name" value="Winged helix-like DNA-binding domain superfamily/Winged helix DNA-binding domain"/>
    <property type="match status" value="1"/>
</dbReference>
<evidence type="ECO:0000313" key="4">
    <source>
        <dbReference type="Proteomes" id="UP000280444"/>
    </source>
</evidence>
<organism evidence="3 4">
    <name type="scientific">Schaalia canis</name>
    <dbReference type="NCBI Taxonomy" id="100469"/>
    <lineage>
        <taxon>Bacteria</taxon>
        <taxon>Bacillati</taxon>
        <taxon>Actinomycetota</taxon>
        <taxon>Actinomycetes</taxon>
        <taxon>Actinomycetales</taxon>
        <taxon>Actinomycetaceae</taxon>
        <taxon>Schaalia</taxon>
    </lineage>
</organism>
<sequence length="118" mass="12826">MAKETTPALTPGEAAAHEGHPRLALDDKLLNPLRLSIVSALVARDSVSFKDMREFIQTTDSTLSKNASALEECGYVTIIKQFIGTRPHTSLSLTKQGRQAWERHIAALQAIASAGEQQ</sequence>
<dbReference type="RefSeq" id="WP_124872215.1">
    <property type="nucleotide sequence ID" value="NZ_RQZF01000013.1"/>
</dbReference>
<evidence type="ECO:0000259" key="2">
    <source>
        <dbReference type="Pfam" id="PF13601"/>
    </source>
</evidence>
<dbReference type="Pfam" id="PF13601">
    <property type="entry name" value="HTH_34"/>
    <property type="match status" value="1"/>
</dbReference>
<feature type="domain" description="Winged helix DNA-binding" evidence="2">
    <location>
        <begin position="33"/>
        <end position="111"/>
    </location>
</feature>
<reference evidence="3 4" key="1">
    <citation type="submission" date="2018-11" db="EMBL/GenBank/DDBJ databases">
        <title>Genomes From Bacteria Associated with the Canine Oral Cavity: a Test Case for Automated Genome-Based Taxonomic Assignment.</title>
        <authorList>
            <person name="Coil D.A."/>
            <person name="Jospin G."/>
            <person name="Darling A.E."/>
            <person name="Wallis C."/>
            <person name="Davis I.J."/>
            <person name="Harris S."/>
            <person name="Eisen J.A."/>
            <person name="Holcombe L.J."/>
            <person name="O'Flynn C."/>
        </authorList>
    </citation>
    <scope>NUCLEOTIDE SEQUENCE [LARGE SCALE GENOMIC DNA]</scope>
    <source>
        <strain evidence="3 4">OH770</strain>
    </source>
</reference>
<evidence type="ECO:0000313" key="3">
    <source>
        <dbReference type="EMBL" id="RRC94589.1"/>
    </source>
</evidence>
<name>A0A3P1SC06_9ACTO</name>
<evidence type="ECO:0000256" key="1">
    <source>
        <dbReference type="SAM" id="MobiDB-lite"/>
    </source>
</evidence>
<dbReference type="InterPro" id="IPR036388">
    <property type="entry name" value="WH-like_DNA-bd_sf"/>
</dbReference>
<comment type="caution">
    <text evidence="3">The sequence shown here is derived from an EMBL/GenBank/DDBJ whole genome shotgun (WGS) entry which is preliminary data.</text>
</comment>
<dbReference type="InterPro" id="IPR036390">
    <property type="entry name" value="WH_DNA-bd_sf"/>
</dbReference>
<dbReference type="EMBL" id="RQZF01000013">
    <property type="protein sequence ID" value="RRC94589.1"/>
    <property type="molecule type" value="Genomic_DNA"/>
</dbReference>
<dbReference type="PANTHER" id="PTHR37318:SF1">
    <property type="entry name" value="BSL7504 PROTEIN"/>
    <property type="match status" value="1"/>
</dbReference>
<keyword evidence="4" id="KW-1185">Reference proteome</keyword>
<dbReference type="PANTHER" id="PTHR37318">
    <property type="entry name" value="BSL7504 PROTEIN"/>
    <property type="match status" value="1"/>
</dbReference>
<protein>
    <submittedName>
        <fullName evidence="3">Transcriptional regulator</fullName>
    </submittedName>
</protein>
<dbReference type="Proteomes" id="UP000280444">
    <property type="component" value="Unassembled WGS sequence"/>
</dbReference>
<accession>A0A3P1SC06</accession>
<gene>
    <name evidence="3" type="ORF">EII11_09785</name>
</gene>
<dbReference type="OrthoDB" id="4952043at2"/>
<dbReference type="InterPro" id="IPR027395">
    <property type="entry name" value="WH_DNA-bd_dom"/>
</dbReference>